<name>A0A6A4HTR6_9AGAR</name>
<dbReference type="InterPro" id="IPR036396">
    <property type="entry name" value="Cyt_P450_sf"/>
</dbReference>
<feature type="chain" id="PRO_5025662173" description="Cytochrome P450" evidence="1">
    <location>
        <begin position="27"/>
        <end position="80"/>
    </location>
</feature>
<evidence type="ECO:0008006" key="4">
    <source>
        <dbReference type="Google" id="ProtNLM"/>
    </source>
</evidence>
<dbReference type="AlphaFoldDB" id="A0A6A4HTR6"/>
<dbReference type="GO" id="GO:0016705">
    <property type="term" value="F:oxidoreductase activity, acting on paired donors, with incorporation or reduction of molecular oxygen"/>
    <property type="evidence" value="ECO:0007669"/>
    <property type="project" value="InterPro"/>
</dbReference>
<sequence length="80" mass="9004">MSLLKLVNLLALGLFVFLARRAWIRSQTPFPLPPGPKGWPIVGNIFDVPKDKQLHLAYMEMGRKYGSYCFAEAAKRLSPA</sequence>
<dbReference type="Proteomes" id="UP000799118">
    <property type="component" value="Unassembled WGS sequence"/>
</dbReference>
<dbReference type="GO" id="GO:0005506">
    <property type="term" value="F:iron ion binding"/>
    <property type="evidence" value="ECO:0007669"/>
    <property type="project" value="InterPro"/>
</dbReference>
<dbReference type="SUPFAM" id="SSF48264">
    <property type="entry name" value="Cytochrome P450"/>
    <property type="match status" value="1"/>
</dbReference>
<dbReference type="GO" id="GO:0004497">
    <property type="term" value="F:monooxygenase activity"/>
    <property type="evidence" value="ECO:0007669"/>
    <property type="project" value="InterPro"/>
</dbReference>
<keyword evidence="3" id="KW-1185">Reference proteome</keyword>
<organism evidence="2 3">
    <name type="scientific">Gymnopus androsaceus JB14</name>
    <dbReference type="NCBI Taxonomy" id="1447944"/>
    <lineage>
        <taxon>Eukaryota</taxon>
        <taxon>Fungi</taxon>
        <taxon>Dikarya</taxon>
        <taxon>Basidiomycota</taxon>
        <taxon>Agaricomycotina</taxon>
        <taxon>Agaricomycetes</taxon>
        <taxon>Agaricomycetidae</taxon>
        <taxon>Agaricales</taxon>
        <taxon>Marasmiineae</taxon>
        <taxon>Omphalotaceae</taxon>
        <taxon>Gymnopus</taxon>
    </lineage>
</organism>
<gene>
    <name evidence="2" type="ORF">BT96DRAFT_918571</name>
</gene>
<dbReference type="GO" id="GO:0020037">
    <property type="term" value="F:heme binding"/>
    <property type="evidence" value="ECO:0007669"/>
    <property type="project" value="InterPro"/>
</dbReference>
<dbReference type="Gene3D" id="1.10.630.10">
    <property type="entry name" value="Cytochrome P450"/>
    <property type="match status" value="1"/>
</dbReference>
<reference evidence="2" key="1">
    <citation type="journal article" date="2019" name="Environ. Microbiol.">
        <title>Fungal ecological strategies reflected in gene transcription - a case study of two litter decomposers.</title>
        <authorList>
            <person name="Barbi F."/>
            <person name="Kohler A."/>
            <person name="Barry K."/>
            <person name="Baskaran P."/>
            <person name="Daum C."/>
            <person name="Fauchery L."/>
            <person name="Ihrmark K."/>
            <person name="Kuo A."/>
            <person name="LaButti K."/>
            <person name="Lipzen A."/>
            <person name="Morin E."/>
            <person name="Grigoriev I.V."/>
            <person name="Henrissat B."/>
            <person name="Lindahl B."/>
            <person name="Martin F."/>
        </authorList>
    </citation>
    <scope>NUCLEOTIDE SEQUENCE</scope>
    <source>
        <strain evidence="2">JB14</strain>
    </source>
</reference>
<evidence type="ECO:0000313" key="3">
    <source>
        <dbReference type="Proteomes" id="UP000799118"/>
    </source>
</evidence>
<proteinExistence type="predicted"/>
<accession>A0A6A4HTR6</accession>
<dbReference type="EMBL" id="ML769441">
    <property type="protein sequence ID" value="KAE9401819.1"/>
    <property type="molecule type" value="Genomic_DNA"/>
</dbReference>
<evidence type="ECO:0000313" key="2">
    <source>
        <dbReference type="EMBL" id="KAE9401819.1"/>
    </source>
</evidence>
<protein>
    <recommendedName>
        <fullName evidence="4">Cytochrome P450</fullName>
    </recommendedName>
</protein>
<feature type="signal peptide" evidence="1">
    <location>
        <begin position="1"/>
        <end position="26"/>
    </location>
</feature>
<evidence type="ECO:0000256" key="1">
    <source>
        <dbReference type="SAM" id="SignalP"/>
    </source>
</evidence>
<keyword evidence="1" id="KW-0732">Signal</keyword>